<dbReference type="STRING" id="683124.SAMN05444337_1213"/>
<name>A0A1M6FF57_9FLAO</name>
<organism evidence="3 4">
    <name type="scientific">Flavobacterium haoranii</name>
    <dbReference type="NCBI Taxonomy" id="683124"/>
    <lineage>
        <taxon>Bacteria</taxon>
        <taxon>Pseudomonadati</taxon>
        <taxon>Bacteroidota</taxon>
        <taxon>Flavobacteriia</taxon>
        <taxon>Flavobacteriales</taxon>
        <taxon>Flavobacteriaceae</taxon>
        <taxon>Flavobacterium</taxon>
    </lineage>
</organism>
<feature type="transmembrane region" description="Helical" evidence="1">
    <location>
        <begin position="116"/>
        <end position="139"/>
    </location>
</feature>
<keyword evidence="3" id="KW-0808">Transferase</keyword>
<feature type="domain" description="Signal transduction histidine kinase internal region" evidence="2">
    <location>
        <begin position="155"/>
        <end position="233"/>
    </location>
</feature>
<feature type="transmembrane region" description="Helical" evidence="1">
    <location>
        <begin position="7"/>
        <end position="25"/>
    </location>
</feature>
<keyword evidence="3" id="KW-0418">Kinase</keyword>
<feature type="transmembrane region" description="Helical" evidence="1">
    <location>
        <begin position="75"/>
        <end position="96"/>
    </location>
</feature>
<dbReference type="GO" id="GO:0016020">
    <property type="term" value="C:membrane"/>
    <property type="evidence" value="ECO:0007669"/>
    <property type="project" value="InterPro"/>
</dbReference>
<evidence type="ECO:0000256" key="1">
    <source>
        <dbReference type="SAM" id="Phobius"/>
    </source>
</evidence>
<proteinExistence type="predicted"/>
<sequence>MKASTRNIILHIIGSISFLSFPILSSPDFNTGQNLFAINPFLQNFSRTILLLLFFYLNFYVLLPKLYFKKKKVYFFITLIVCFTVIYSISNFVFPYEFRPNIEIDENFPLKPNPSFHLPPFFESGIFQFLIVIALSYLLKINKRFEEVKNEKQIAEISYLKAQINPHFLFNTLNSIYALTIIKSDEAPNAVLKLSSMMRYVVTESSQDFVPLSKEIEYINDYITLQKLRMNNDVNFSFNFVGNETGKVIAPLILIPFIENAFKYGLNPDEESEIKIELVVLDFNLTLVVKNKMVVDEISKDLKTETGIENTKKHLEYLYPKKYLLEITEIENDYIVSLNINLD</sequence>
<feature type="transmembrane region" description="Helical" evidence="1">
    <location>
        <begin position="45"/>
        <end position="63"/>
    </location>
</feature>
<dbReference type="InterPro" id="IPR050640">
    <property type="entry name" value="Bact_2-comp_sensor_kinase"/>
</dbReference>
<keyword evidence="1" id="KW-0812">Transmembrane</keyword>
<reference evidence="3 4" key="1">
    <citation type="submission" date="2016-11" db="EMBL/GenBank/DDBJ databases">
        <authorList>
            <person name="Jaros S."/>
            <person name="Januszkiewicz K."/>
            <person name="Wedrychowicz H."/>
        </authorList>
    </citation>
    <scope>NUCLEOTIDE SEQUENCE [LARGE SCALE GENOMIC DNA]</scope>
    <source>
        <strain evidence="3 4">DSM 22807</strain>
    </source>
</reference>
<keyword evidence="1" id="KW-1133">Transmembrane helix</keyword>
<dbReference type="InterPro" id="IPR010559">
    <property type="entry name" value="Sig_transdc_His_kin_internal"/>
</dbReference>
<evidence type="ECO:0000313" key="3">
    <source>
        <dbReference type="EMBL" id="SHI96289.1"/>
    </source>
</evidence>
<gene>
    <name evidence="3" type="ORF">SAMN05444337_1213</name>
</gene>
<dbReference type="EMBL" id="FQZH01000001">
    <property type="protein sequence ID" value="SHI96289.1"/>
    <property type="molecule type" value="Genomic_DNA"/>
</dbReference>
<keyword evidence="4" id="KW-1185">Reference proteome</keyword>
<dbReference type="PANTHER" id="PTHR34220:SF7">
    <property type="entry name" value="SENSOR HISTIDINE KINASE YPDA"/>
    <property type="match status" value="1"/>
</dbReference>
<keyword evidence="1" id="KW-0472">Membrane</keyword>
<dbReference type="Proteomes" id="UP000184232">
    <property type="component" value="Unassembled WGS sequence"/>
</dbReference>
<dbReference type="Pfam" id="PF06580">
    <property type="entry name" value="His_kinase"/>
    <property type="match status" value="1"/>
</dbReference>
<accession>A0A1M6FF57</accession>
<dbReference type="OrthoDB" id="9809908at2"/>
<dbReference type="GO" id="GO:0000155">
    <property type="term" value="F:phosphorelay sensor kinase activity"/>
    <property type="evidence" value="ECO:0007669"/>
    <property type="project" value="InterPro"/>
</dbReference>
<evidence type="ECO:0000313" key="4">
    <source>
        <dbReference type="Proteomes" id="UP000184232"/>
    </source>
</evidence>
<dbReference type="RefSeq" id="WP_072782961.1">
    <property type="nucleotide sequence ID" value="NZ_FQZH01000001.1"/>
</dbReference>
<evidence type="ECO:0000259" key="2">
    <source>
        <dbReference type="Pfam" id="PF06580"/>
    </source>
</evidence>
<dbReference type="PANTHER" id="PTHR34220">
    <property type="entry name" value="SENSOR HISTIDINE KINASE YPDA"/>
    <property type="match status" value="1"/>
</dbReference>
<protein>
    <submittedName>
        <fullName evidence="3">Histidine kinase</fullName>
    </submittedName>
</protein>
<dbReference type="AlphaFoldDB" id="A0A1M6FF57"/>